<dbReference type="Pfam" id="PF00436">
    <property type="entry name" value="SSB"/>
    <property type="match status" value="1"/>
</dbReference>
<dbReference type="EMBL" id="MBTF01000001">
    <property type="protein sequence ID" value="OOQ61509.1"/>
    <property type="molecule type" value="Genomic_DNA"/>
</dbReference>
<evidence type="ECO:0000256" key="3">
    <source>
        <dbReference type="RuleBase" id="RU000524"/>
    </source>
</evidence>
<name>A0A1S9PKQ6_9SPHI</name>
<dbReference type="GO" id="GO:0009295">
    <property type="term" value="C:nucleoid"/>
    <property type="evidence" value="ECO:0007669"/>
    <property type="project" value="TreeGrafter"/>
</dbReference>
<gene>
    <name evidence="4" type="ORF">BC343_00045</name>
</gene>
<dbReference type="GO" id="GO:0006260">
    <property type="term" value="P:DNA replication"/>
    <property type="evidence" value="ECO:0007669"/>
    <property type="project" value="InterPro"/>
</dbReference>
<dbReference type="SUPFAM" id="SSF50249">
    <property type="entry name" value="Nucleic acid-binding proteins"/>
    <property type="match status" value="1"/>
</dbReference>
<dbReference type="Proteomes" id="UP000189739">
    <property type="component" value="Unassembled WGS sequence"/>
</dbReference>
<dbReference type="PROSITE" id="PS50935">
    <property type="entry name" value="SSB"/>
    <property type="match status" value="1"/>
</dbReference>
<dbReference type="InterPro" id="IPR000424">
    <property type="entry name" value="Primosome_PriB/ssb"/>
</dbReference>
<dbReference type="AlphaFoldDB" id="A0A1S9PKQ6"/>
<dbReference type="InterPro" id="IPR012340">
    <property type="entry name" value="NA-bd_OB-fold"/>
</dbReference>
<keyword evidence="1 2" id="KW-0238">DNA-binding</keyword>
<protein>
    <recommendedName>
        <fullName evidence="2 3">Single-stranded DNA-binding protein</fullName>
    </recommendedName>
</protein>
<dbReference type="PANTHER" id="PTHR10302:SF27">
    <property type="entry name" value="SINGLE-STRANDED DNA-BINDING PROTEIN"/>
    <property type="match status" value="1"/>
</dbReference>
<keyword evidence="5" id="KW-1185">Reference proteome</keyword>
<dbReference type="Gene3D" id="2.40.50.140">
    <property type="entry name" value="Nucleic acid-binding proteins"/>
    <property type="match status" value="1"/>
</dbReference>
<organism evidence="4 5">
    <name type="scientific">Mucilaginibacter pedocola</name>
    <dbReference type="NCBI Taxonomy" id="1792845"/>
    <lineage>
        <taxon>Bacteria</taxon>
        <taxon>Pseudomonadati</taxon>
        <taxon>Bacteroidota</taxon>
        <taxon>Sphingobacteriia</taxon>
        <taxon>Sphingobacteriales</taxon>
        <taxon>Sphingobacteriaceae</taxon>
        <taxon>Mucilaginibacter</taxon>
    </lineage>
</organism>
<comment type="caution">
    <text evidence="4">The sequence shown here is derived from an EMBL/GenBank/DDBJ whole genome shotgun (WGS) entry which is preliminary data.</text>
</comment>
<evidence type="ECO:0000313" key="5">
    <source>
        <dbReference type="Proteomes" id="UP000189739"/>
    </source>
</evidence>
<dbReference type="PIRSF" id="PIRSF002070">
    <property type="entry name" value="SSB"/>
    <property type="match status" value="1"/>
</dbReference>
<reference evidence="4 5" key="1">
    <citation type="submission" date="2016-07" db="EMBL/GenBank/DDBJ databases">
        <title>Genomic analysis of zinc-resistant bacterium Mucilaginibacter pedocola TBZ30.</title>
        <authorList>
            <person name="Huang J."/>
            <person name="Tang J."/>
        </authorList>
    </citation>
    <scope>NUCLEOTIDE SEQUENCE [LARGE SCALE GENOMIC DNA]</scope>
    <source>
        <strain evidence="4 5">TBZ30</strain>
    </source>
</reference>
<dbReference type="GO" id="GO:0003697">
    <property type="term" value="F:single-stranded DNA binding"/>
    <property type="evidence" value="ECO:0007669"/>
    <property type="project" value="InterPro"/>
</dbReference>
<evidence type="ECO:0000256" key="2">
    <source>
        <dbReference type="PIRNR" id="PIRNR002070"/>
    </source>
</evidence>
<dbReference type="InterPro" id="IPR011344">
    <property type="entry name" value="ssDNA-bd"/>
</dbReference>
<sequence length="129" mass="14720">MTINKVILIGRMAGRPQITKRPDHEFEITFFLITDEVFKKGGVPTEHHEKHRVVMQGNVAVTAYKKLNEGSDVYIEGQMKTLAYKDAISVKRYDTYIIGRSFELLYDRYAAGKSSFSVINHQNDSYNAG</sequence>
<dbReference type="OrthoDB" id="9809878at2"/>
<dbReference type="PANTHER" id="PTHR10302">
    <property type="entry name" value="SINGLE-STRANDED DNA-BINDING PROTEIN"/>
    <property type="match status" value="1"/>
</dbReference>
<accession>A0A1S9PKQ6</accession>
<dbReference type="STRING" id="1792845.BC343_00045"/>
<evidence type="ECO:0000256" key="1">
    <source>
        <dbReference type="ARBA" id="ARBA00023125"/>
    </source>
</evidence>
<evidence type="ECO:0000313" key="4">
    <source>
        <dbReference type="EMBL" id="OOQ61509.1"/>
    </source>
</evidence>
<dbReference type="NCBIfam" id="TIGR00621">
    <property type="entry name" value="ssb"/>
    <property type="match status" value="1"/>
</dbReference>
<dbReference type="RefSeq" id="WP_078345677.1">
    <property type="nucleotide sequence ID" value="NZ_MBTF01000001.1"/>
</dbReference>
<proteinExistence type="predicted"/>
<dbReference type="CDD" id="cd04496">
    <property type="entry name" value="SSB_OBF"/>
    <property type="match status" value="1"/>
</dbReference>